<keyword evidence="1" id="KW-1133">Transmembrane helix</keyword>
<dbReference type="EMBL" id="HBNS01041764">
    <property type="protein sequence ID" value="CAE4640541.1"/>
    <property type="molecule type" value="Transcribed_RNA"/>
</dbReference>
<gene>
    <name evidence="2" type="ORF">DBRI00130_LOCUS32497</name>
    <name evidence="3" type="ORF">DBRI00130_LOCUS32502</name>
</gene>
<feature type="transmembrane region" description="Helical" evidence="1">
    <location>
        <begin position="41"/>
        <end position="64"/>
    </location>
</feature>
<feature type="transmembrane region" description="Helical" evidence="1">
    <location>
        <begin position="147"/>
        <end position="164"/>
    </location>
</feature>
<keyword evidence="1" id="KW-0812">Transmembrane</keyword>
<proteinExistence type="predicted"/>
<evidence type="ECO:0000313" key="2">
    <source>
        <dbReference type="EMBL" id="CAE4640541.1"/>
    </source>
</evidence>
<accession>A0A6V2LAU6</accession>
<organism evidence="2">
    <name type="scientific">Ditylum brightwellii</name>
    <dbReference type="NCBI Taxonomy" id="49249"/>
    <lineage>
        <taxon>Eukaryota</taxon>
        <taxon>Sar</taxon>
        <taxon>Stramenopiles</taxon>
        <taxon>Ochrophyta</taxon>
        <taxon>Bacillariophyta</taxon>
        <taxon>Mediophyceae</taxon>
        <taxon>Lithodesmiophycidae</taxon>
        <taxon>Lithodesmiales</taxon>
        <taxon>Lithodesmiaceae</taxon>
        <taxon>Ditylum</taxon>
    </lineage>
</organism>
<reference evidence="2" key="1">
    <citation type="submission" date="2021-01" db="EMBL/GenBank/DDBJ databases">
        <authorList>
            <person name="Corre E."/>
            <person name="Pelletier E."/>
            <person name="Niang G."/>
            <person name="Scheremetjew M."/>
            <person name="Finn R."/>
            <person name="Kale V."/>
            <person name="Holt S."/>
            <person name="Cochrane G."/>
            <person name="Meng A."/>
            <person name="Brown T."/>
            <person name="Cohen L."/>
        </authorList>
    </citation>
    <scope>NUCLEOTIDE SEQUENCE</scope>
    <source>
        <strain evidence="2">GSO104</strain>
    </source>
</reference>
<evidence type="ECO:0000256" key="1">
    <source>
        <dbReference type="SAM" id="Phobius"/>
    </source>
</evidence>
<sequence>MRHWKIISLTRFCSSLRRWLFFTVLLKSIMPSFEGETSWRYDFFFFFFPGSSLFSMIPSLKMCLKVKSTLMTQMHTKLNLPPSFQIRRSLGRHLQMIHNRTIPPAIPLIVLILRIARQIRPRIFMLQFKRPIAHPVGIPSFTGDDPIIAAISFAVFAKTGYFLLTRER</sequence>
<dbReference type="EMBL" id="HBNS01041769">
    <property type="protein sequence ID" value="CAE4640550.1"/>
    <property type="molecule type" value="Transcribed_RNA"/>
</dbReference>
<evidence type="ECO:0000313" key="3">
    <source>
        <dbReference type="EMBL" id="CAE4640550.1"/>
    </source>
</evidence>
<protein>
    <submittedName>
        <fullName evidence="2">Uncharacterized protein</fullName>
    </submittedName>
</protein>
<name>A0A6V2LAU6_9STRA</name>
<dbReference type="AlphaFoldDB" id="A0A6V2LAU6"/>
<keyword evidence="1" id="KW-0472">Membrane</keyword>